<feature type="region of interest" description="Disordered" evidence="3">
    <location>
        <begin position="323"/>
        <end position="378"/>
    </location>
</feature>
<dbReference type="EMBL" id="AP004757">
    <property type="protein sequence ID" value="BAD33241.1"/>
    <property type="molecule type" value="Genomic_DNA"/>
</dbReference>
<reference evidence="6 7" key="2">
    <citation type="journal article" date="2005" name="Nature">
        <title>The map-based sequence of the rice genome.</title>
        <authorList>
            <consortium name="International rice genome sequencing project (IRGSP)"/>
            <person name="Matsumoto T."/>
            <person name="Wu J."/>
            <person name="Kanamori H."/>
            <person name="Katayose Y."/>
            <person name="Fujisawa M."/>
            <person name="Namiki N."/>
            <person name="Mizuno H."/>
            <person name="Yamamoto K."/>
            <person name="Antonio B.A."/>
            <person name="Baba T."/>
            <person name="Sakata K."/>
            <person name="Nagamura Y."/>
            <person name="Aoki H."/>
            <person name="Arikawa K."/>
            <person name="Arita K."/>
            <person name="Bito T."/>
            <person name="Chiden Y."/>
            <person name="Fujitsuka N."/>
            <person name="Fukunaka R."/>
            <person name="Hamada M."/>
            <person name="Harada C."/>
            <person name="Hayashi A."/>
            <person name="Hijishita S."/>
            <person name="Honda M."/>
            <person name="Hosokawa S."/>
            <person name="Ichikawa Y."/>
            <person name="Idonuma A."/>
            <person name="Iijima M."/>
            <person name="Ikeda M."/>
            <person name="Ikeno M."/>
            <person name="Ito K."/>
            <person name="Ito S."/>
            <person name="Ito T."/>
            <person name="Ito Y."/>
            <person name="Ito Y."/>
            <person name="Iwabuchi A."/>
            <person name="Kamiya K."/>
            <person name="Karasawa W."/>
            <person name="Kurita K."/>
            <person name="Katagiri S."/>
            <person name="Kikuta A."/>
            <person name="Kobayashi H."/>
            <person name="Kobayashi N."/>
            <person name="Machita K."/>
            <person name="Maehara T."/>
            <person name="Masukawa M."/>
            <person name="Mizubayashi T."/>
            <person name="Mukai Y."/>
            <person name="Nagasaki H."/>
            <person name="Nagata Y."/>
            <person name="Naito S."/>
            <person name="Nakashima M."/>
            <person name="Nakama Y."/>
            <person name="Nakamichi Y."/>
            <person name="Nakamura M."/>
            <person name="Meguro A."/>
            <person name="Negishi M."/>
            <person name="Ohta I."/>
            <person name="Ohta T."/>
            <person name="Okamoto M."/>
            <person name="Ono N."/>
            <person name="Saji S."/>
            <person name="Sakaguchi M."/>
            <person name="Sakai K."/>
            <person name="Shibata M."/>
            <person name="Shimokawa T."/>
            <person name="Song J."/>
            <person name="Takazaki Y."/>
            <person name="Terasawa K."/>
            <person name="Tsugane M."/>
            <person name="Tsuji K."/>
            <person name="Ueda S."/>
            <person name="Waki K."/>
            <person name="Yamagata H."/>
            <person name="Yamamoto M."/>
            <person name="Yamamoto S."/>
            <person name="Yamane H."/>
            <person name="Yoshiki S."/>
            <person name="Yoshihara R."/>
            <person name="Yukawa K."/>
            <person name="Zhong H."/>
            <person name="Yano M."/>
            <person name="Yuan Q."/>
            <person name="Ouyang S."/>
            <person name="Liu J."/>
            <person name="Jones K.M."/>
            <person name="Gansberger K."/>
            <person name="Moffat K."/>
            <person name="Hill J."/>
            <person name="Bera J."/>
            <person name="Fadrosh D."/>
            <person name="Jin S."/>
            <person name="Johri S."/>
            <person name="Kim M."/>
            <person name="Overton L."/>
            <person name="Reardon M."/>
            <person name="Tsitrin T."/>
            <person name="Vuong H."/>
            <person name="Weaver B."/>
            <person name="Ciecko A."/>
            <person name="Tallon L."/>
            <person name="Jackson J."/>
            <person name="Pai G."/>
            <person name="Aken S.V."/>
            <person name="Utterback T."/>
            <person name="Reidmuller S."/>
            <person name="Feldblyum T."/>
            <person name="Hsiao J."/>
            <person name="Zismann V."/>
            <person name="Iobst S."/>
            <person name="de Vazeille A.R."/>
            <person name="Buell C.R."/>
            <person name="Ying K."/>
            <person name="Li Y."/>
            <person name="Lu T."/>
            <person name="Huang Y."/>
            <person name="Zhao Q."/>
            <person name="Feng Q."/>
            <person name="Zhang L."/>
            <person name="Zhu J."/>
            <person name="Weng Q."/>
            <person name="Mu J."/>
            <person name="Lu Y."/>
            <person name="Fan D."/>
            <person name="Liu Y."/>
            <person name="Guan J."/>
            <person name="Zhang Y."/>
            <person name="Yu S."/>
            <person name="Liu X."/>
            <person name="Zhang Y."/>
            <person name="Hong G."/>
            <person name="Han B."/>
            <person name="Choisne N."/>
            <person name="Demange N."/>
            <person name="Orjeda G."/>
            <person name="Samain S."/>
            <person name="Cattolico L."/>
            <person name="Pelletier E."/>
            <person name="Couloux A."/>
            <person name="Segurens B."/>
            <person name="Wincker P."/>
            <person name="D'Hont A."/>
            <person name="Scarpelli C."/>
            <person name="Weissenbach J."/>
            <person name="Salanoubat M."/>
            <person name="Quetier F."/>
            <person name="Yu Y."/>
            <person name="Kim H.R."/>
            <person name="Rambo T."/>
            <person name="Currie J."/>
            <person name="Collura K."/>
            <person name="Luo M."/>
            <person name="Yang T."/>
            <person name="Ammiraju J.S.S."/>
            <person name="Engler F."/>
            <person name="Soderlund C."/>
            <person name="Wing R.A."/>
            <person name="Palmer L.E."/>
            <person name="de la Bastide M."/>
            <person name="Spiegel L."/>
            <person name="Nascimento L."/>
            <person name="Zutavern T."/>
            <person name="O'Shaughnessy A."/>
            <person name="Dike S."/>
            <person name="Dedhia N."/>
            <person name="Preston R."/>
            <person name="Balija V."/>
            <person name="McCombie W.R."/>
            <person name="Chow T."/>
            <person name="Chen H."/>
            <person name="Chung M."/>
            <person name="Chen C."/>
            <person name="Shaw J."/>
            <person name="Wu H."/>
            <person name="Hsiao K."/>
            <person name="Chao Y."/>
            <person name="Chu M."/>
            <person name="Cheng C."/>
            <person name="Hour A."/>
            <person name="Lee P."/>
            <person name="Lin S."/>
            <person name="Lin Y."/>
            <person name="Liou J."/>
            <person name="Liu S."/>
            <person name="Hsing Y."/>
            <person name="Raghuvanshi S."/>
            <person name="Mohanty A."/>
            <person name="Bharti A.K."/>
            <person name="Gaur A."/>
            <person name="Gupta V."/>
            <person name="Kumar D."/>
            <person name="Ravi V."/>
            <person name="Vij S."/>
            <person name="Kapur A."/>
            <person name="Khurana P."/>
            <person name="Khurana P."/>
            <person name="Khurana J.P."/>
            <person name="Tyagi A.K."/>
            <person name="Gaikwad K."/>
            <person name="Singh A."/>
            <person name="Dalal V."/>
            <person name="Srivastava S."/>
            <person name="Dixit A."/>
            <person name="Pal A.K."/>
            <person name="Ghazi I.A."/>
            <person name="Yadav M."/>
            <person name="Pandit A."/>
            <person name="Bhargava A."/>
            <person name="Sureshbabu K."/>
            <person name="Batra K."/>
            <person name="Sharma T.R."/>
            <person name="Mohapatra T."/>
            <person name="Singh N.K."/>
            <person name="Messing J."/>
            <person name="Nelson A.B."/>
            <person name="Fuks G."/>
            <person name="Kavchok S."/>
            <person name="Keizer G."/>
            <person name="Linton E."/>
            <person name="Llaca V."/>
            <person name="Song R."/>
            <person name="Tanyolac B."/>
            <person name="Young S."/>
            <person name="Ho-Il K."/>
            <person name="Hahn J.H."/>
            <person name="Sangsakoo G."/>
            <person name="Vanavichit A."/>
            <person name="de Mattos Luiz.A.T."/>
            <person name="Zimmer P.D."/>
            <person name="Malone G."/>
            <person name="Dellagostin O."/>
            <person name="de Oliveira A.C."/>
            <person name="Bevan M."/>
            <person name="Bancroft I."/>
            <person name="Minx P."/>
            <person name="Cordum H."/>
            <person name="Wilson R."/>
            <person name="Cheng Z."/>
            <person name="Jin W."/>
            <person name="Jiang J."/>
            <person name="Leong S.A."/>
            <person name="Iwama H."/>
            <person name="Gojobori T."/>
            <person name="Itoh T."/>
            <person name="Niimura Y."/>
            <person name="Fujii Y."/>
            <person name="Habara T."/>
            <person name="Sakai H."/>
            <person name="Sato Y."/>
            <person name="Wilson G."/>
            <person name="Kumar K."/>
            <person name="McCouch S."/>
            <person name="Juretic N."/>
            <person name="Hoen D."/>
            <person name="Wright S."/>
            <person name="Bruskiewich R."/>
            <person name="Bureau T."/>
            <person name="Miyao A."/>
            <person name="Hirochika H."/>
            <person name="Nishikawa T."/>
            <person name="Kadowaki K."/>
            <person name="Sugiura M."/>
            <person name="Burr B."/>
            <person name="Sasaki T."/>
        </authorList>
    </citation>
    <scope>NUCLEOTIDE SEQUENCE [LARGE SCALE GENOMIC DNA]</scope>
    <source>
        <strain evidence="7">cv. Nipponbare</strain>
    </source>
</reference>
<dbReference type="PROSITE" id="PS51742">
    <property type="entry name" value="PPC"/>
    <property type="match status" value="1"/>
</dbReference>
<feature type="compositionally biased region" description="Low complexity" evidence="3">
    <location>
        <begin position="116"/>
        <end position="131"/>
    </location>
</feature>
<dbReference type="Proteomes" id="UP000000763">
    <property type="component" value="Chromosome 6"/>
</dbReference>
<gene>
    <name evidence="6" type="ordered locus">Os06g0326000</name>
    <name evidence="5" type="ORF">P0652D10.26</name>
</gene>
<comment type="domain">
    <text evidence="2">The PPC domain mediates interactions between AHL proteins.</text>
</comment>
<evidence type="ECO:0000313" key="5">
    <source>
        <dbReference type="EMBL" id="BAD33241.1"/>
    </source>
</evidence>
<reference evidence="6" key="8">
    <citation type="submission" date="2012-08" db="EMBL/GenBank/DDBJ databases">
        <title>The Second Rice Annotation Project Meeting (RAP2).</title>
        <authorList>
            <consortium name="The Rice Annotation Project (RAP)"/>
        </authorList>
    </citation>
    <scope>NUCLEOTIDE SEQUENCE</scope>
</reference>
<comment type="function">
    <text evidence="1 2">Transcription factor that specifically binds AT-rich DNA sequences related to the nuclear matrix attachment regions (MARs).</text>
</comment>
<feature type="compositionally biased region" description="Polar residues" evidence="3">
    <location>
        <begin position="356"/>
        <end position="371"/>
    </location>
</feature>
<dbReference type="EMBL" id="AP008212">
    <property type="protein sequence ID" value="BAF19441.1"/>
    <property type="molecule type" value="Genomic_DNA"/>
</dbReference>
<dbReference type="CDD" id="cd11378">
    <property type="entry name" value="DUF296"/>
    <property type="match status" value="1"/>
</dbReference>
<dbReference type="SMART" id="SM00384">
    <property type="entry name" value="AT_hook"/>
    <property type="match status" value="2"/>
</dbReference>
<comment type="subcellular location">
    <subcellularLocation>
        <location evidence="2">Nucleus</location>
    </subcellularLocation>
</comment>
<dbReference type="InterPro" id="IPR039605">
    <property type="entry name" value="AHL"/>
</dbReference>
<feature type="region of interest" description="Disordered" evidence="3">
    <location>
        <begin position="57"/>
        <end position="195"/>
    </location>
</feature>
<dbReference type="PANTHER" id="PTHR31500">
    <property type="entry name" value="AT-HOOK MOTIF NUCLEAR-LOCALIZED PROTEIN 9"/>
    <property type="match status" value="1"/>
</dbReference>
<reference evidence="7" key="6">
    <citation type="journal article" date="2008" name="Nucleic Acids Res.">
        <title>The rice annotation project database (RAP-DB): 2008 update.</title>
        <authorList>
            <consortium name="The rice annotation project (RAP)"/>
        </authorList>
    </citation>
    <scope>GENOME REANNOTATION</scope>
    <source>
        <strain evidence="7">cv. Nipponbare</strain>
    </source>
</reference>
<keyword evidence="2 5" id="KW-0238">DNA-binding</keyword>
<evidence type="ECO:0000256" key="2">
    <source>
        <dbReference type="RuleBase" id="RU367031"/>
    </source>
</evidence>
<dbReference type="GO" id="GO:0005634">
    <property type="term" value="C:nucleus"/>
    <property type="evidence" value="ECO:0007669"/>
    <property type="project" value="UniProtKB-SubCell"/>
</dbReference>
<organism evidence="6 7">
    <name type="scientific">Oryza sativa subsp. japonica</name>
    <name type="common">Rice</name>
    <dbReference type="NCBI Taxonomy" id="39947"/>
    <lineage>
        <taxon>Eukaryota</taxon>
        <taxon>Viridiplantae</taxon>
        <taxon>Streptophyta</taxon>
        <taxon>Embryophyta</taxon>
        <taxon>Tracheophyta</taxon>
        <taxon>Spermatophyta</taxon>
        <taxon>Magnoliopsida</taxon>
        <taxon>Liliopsida</taxon>
        <taxon>Poales</taxon>
        <taxon>Poaceae</taxon>
        <taxon>BOP clade</taxon>
        <taxon>Oryzoideae</taxon>
        <taxon>Oryzeae</taxon>
        <taxon>Oryzinae</taxon>
        <taxon>Oryza</taxon>
        <taxon>Oryza sativa</taxon>
    </lineage>
</organism>
<keyword evidence="2" id="KW-0805">Transcription regulation</keyword>
<dbReference type="AlphaFoldDB" id="Q0DCI2"/>
<feature type="compositionally biased region" description="Low complexity" evidence="3">
    <location>
        <begin position="139"/>
        <end position="164"/>
    </location>
</feature>
<sequence>MQGGAMSAAATATASEAAAYGGVGMSKSGALQPQPPHGAAAAVRLAYTHDGIAVYKHTPPPPVYQTPAAVAAPSPPVRGNGGAPASAEQHKRKRGRPRKYAVTDVPLAVVPPSPPKAAAAAGASAAQSPATPTLPPGFSSGLAAYGGAAASQPAPRQAPPASGRVLPHKKRGRPPGSGNKQQQRPQHKKAAAPGSSVIGLKPSVITVQVGEDVVSRVMSFTKNGWAVCVLSANGAVSNMTLRQAGSSGATTVNYEGHFEILSLSGSYLLSESVGLSSRAGGLSVSLAGPDGRVLGGGVAGPLNAATPVQVVIGSFLADVKKGHKQAMPSGAPYPGVSTPTSRGTPSGSSGGPGSPLNQSASGSFNTSNQQALADFPWR</sequence>
<reference evidence="6" key="4">
    <citation type="journal article" date="2007" name="Genome Res.">
        <title>Curated Genome Annotation of Oryza sativa ssp. japonica and Comparative Genome Analysis with Arabidopsis thaliana.</title>
        <authorList>
            <consortium name="The Rice Annotation Project (RAP)"/>
            <person name="Itoh T."/>
            <person name="Tanaka T."/>
            <person name="Barrero R.A."/>
            <person name="Yamasaki C."/>
            <person name="Fujii Y."/>
            <person name="Hilton P.B."/>
            <person name="Antonio B.A."/>
            <person name="Aono H."/>
            <person name="Apweiler R."/>
            <person name="Bruskiewich R."/>
            <person name="Bureau T."/>
            <person name="Burr F."/>
            <person name="Costa de Oliveira A."/>
            <person name="Fuks G."/>
            <person name="Habara T."/>
            <person name="Haberer G."/>
            <person name="Han B."/>
            <person name="Harada E."/>
            <person name="Hiraki A.T."/>
            <person name="Hirochika H."/>
            <person name="Hoen D."/>
            <person name="Hokari H."/>
            <person name="Hosokawa S."/>
            <person name="Hsing Y."/>
            <person name="Ikawa H."/>
            <person name="Ikeo K."/>
            <person name="Imanishi T."/>
            <person name="Ito Y."/>
            <person name="Jaiswal P."/>
            <person name="Kanno M."/>
            <person name="Kawahara Y."/>
            <person name="Kawamura T."/>
            <person name="Kawashima H."/>
            <person name="Khurana J.P."/>
            <person name="Kikuchi S."/>
            <person name="Komatsu S."/>
            <person name="Koyanagi K.O."/>
            <person name="Kubooka H."/>
            <person name="Lieberherr D."/>
            <person name="Lin Y.C."/>
            <person name="Lonsdale D."/>
            <person name="Matsumoto T."/>
            <person name="Matsuya A."/>
            <person name="McCombie W.R."/>
            <person name="Messing J."/>
            <person name="Miyao A."/>
            <person name="Mulder N."/>
            <person name="Nagamura Y."/>
            <person name="Nam J."/>
            <person name="Namiki N."/>
            <person name="Numa H."/>
            <person name="Nurimoto S."/>
            <person name="O'donovan C."/>
            <person name="Ohyanagi H."/>
            <person name="Okido T."/>
            <person name="Oota S."/>
            <person name="Osato N."/>
            <person name="Palmer L.E."/>
            <person name="Quetier F."/>
            <person name="Raghuvanshi S."/>
            <person name="Saichi N."/>
            <person name="Sakai H."/>
            <person name="Sakai Y."/>
            <person name="Sakata K."/>
            <person name="Sakurai T."/>
            <person name="Sato F."/>
            <person name="Sato Y."/>
            <person name="Schoof H."/>
            <person name="Seki M."/>
            <person name="Shibata M."/>
            <person name="Shimizu Y."/>
            <person name="Shinozaki K."/>
            <person name="Shinso Y."/>
            <person name="Singh N.K."/>
            <person name="Smith-White B."/>
            <person name="Takeda J."/>
            <person name="Tanino M."/>
            <person name="Tatusova T."/>
            <person name="Thongjuea S."/>
            <person name="Todokoro F."/>
            <person name="Tsugane M."/>
            <person name="Tyagi A.K."/>
            <person name="Vanavichit A."/>
            <person name="Wang A."/>
            <person name="Wing R.A."/>
            <person name="Yamaguchi K."/>
            <person name="Yamamoto M."/>
            <person name="Yamamoto N."/>
            <person name="Yu Y."/>
            <person name="Zhang H."/>
            <person name="Zhao Q."/>
            <person name="Higo K."/>
            <person name="Burr B."/>
            <person name="Gojobori T."/>
            <person name="Sasaki T."/>
        </authorList>
    </citation>
    <scope>NUCLEOTIDE SEQUENCE</scope>
</reference>
<keyword evidence="2" id="KW-0539">Nucleus</keyword>
<keyword evidence="2" id="KW-0804">Transcription</keyword>
<evidence type="ECO:0000259" key="4">
    <source>
        <dbReference type="PROSITE" id="PS51742"/>
    </source>
</evidence>
<feature type="compositionally biased region" description="Basic residues" evidence="3">
    <location>
        <begin position="90"/>
        <end position="99"/>
    </location>
</feature>
<name>Q0DCI2_ORYSJ</name>
<evidence type="ECO:0000313" key="6">
    <source>
        <dbReference type="EMBL" id="BAF19441.1"/>
    </source>
</evidence>
<dbReference type="Gramene" id="Os06t0326000-01">
    <property type="protein sequence ID" value="Os06t0326000-01"/>
    <property type="gene ID" value="Os06g0326000"/>
</dbReference>
<dbReference type="SUPFAM" id="SSF117856">
    <property type="entry name" value="AF0104/ALDC/Ptd012-like"/>
    <property type="match status" value="1"/>
</dbReference>
<reference evidence="6" key="5">
    <citation type="journal article" date="2008" name="Nucleic Acids Res.">
        <title>The Rice Annotation Project Database (RAP-DB): 2008 update.</title>
        <authorList>
            <consortium name="The Rice Annotation Project (RAP)"/>
            <person name="Tanaka T."/>
            <person name="Antonio B.A."/>
            <person name="Kikuchi S."/>
            <person name="Matsumoto T."/>
            <person name="Nagamura Y."/>
            <person name="Numa H."/>
            <person name="Sakai H."/>
            <person name="Wu J."/>
            <person name="Itoh T."/>
            <person name="Sasaki T."/>
            <person name="Aono R."/>
            <person name="Fujii Y."/>
            <person name="Habara T."/>
            <person name="Harada E."/>
            <person name="Kanno M."/>
            <person name="Kawahara Y."/>
            <person name="Kawashima H."/>
            <person name="Kubooka H."/>
            <person name="Matsuya A."/>
            <person name="Nakaoka H."/>
            <person name="Saichi N."/>
            <person name="Sanbonmatsu R."/>
            <person name="Sato Y."/>
            <person name="Shinso Y."/>
            <person name="Suzuki M."/>
            <person name="Takeda J."/>
            <person name="Tanino M."/>
            <person name="Todokoro F."/>
            <person name="Yamaguchi K."/>
            <person name="Yamamoto N."/>
            <person name="Yamasaki C."/>
            <person name="Imanishi T."/>
            <person name="Okido T."/>
            <person name="Tada M."/>
            <person name="Ikeo K."/>
            <person name="Tateno Y."/>
            <person name="Gojobori T."/>
            <person name="Lin Y.C."/>
            <person name="Wei F.J."/>
            <person name="Hsing Y.I."/>
            <person name="Zhao Q."/>
            <person name="Han B."/>
            <person name="Kramer M.R."/>
            <person name="McCombie R.W."/>
            <person name="Lonsdale D."/>
            <person name="O'Donovan C.C."/>
            <person name="Whitfield E.J."/>
            <person name="Apweiler R."/>
            <person name="Koyanagi K.O."/>
            <person name="Khurana J.P."/>
            <person name="Raghuvanshi S."/>
            <person name="Singh N.K."/>
            <person name="Tyagi A.K."/>
            <person name="Haberer G."/>
            <person name="Fujisawa M."/>
            <person name="Hosokawa S."/>
            <person name="Ito Y."/>
            <person name="Ikawa H."/>
            <person name="Shibata M."/>
            <person name="Yamamoto M."/>
            <person name="Bruskiewich R.M."/>
            <person name="Hoen D.R."/>
            <person name="Bureau TE."/>
            <person name="Namiki N."/>
            <person name="Ohyanagi H."/>
            <person name="Sakai Y."/>
            <person name="Nobushima S."/>
            <person name="Sakata K."/>
            <person name="Barrero R.A."/>
            <person name="Sato Y."/>
            <person name="Souvorov A."/>
            <person name="Smith-White B."/>
            <person name="Tatusova T."/>
            <person name="An S."/>
            <person name="An G."/>
            <person name="OOta S."/>
            <person name="Fuks G."/>
            <person name="Messing J."/>
            <person name="Christie K.R."/>
            <person name="Lieberherr D."/>
            <person name="Kim H."/>
            <person name="Zuccolo A."/>
            <person name="Wing R.A."/>
            <person name="Nobuta K."/>
            <person name="Green P.J."/>
            <person name="Lu C."/>
            <person name="Meyers BC."/>
            <person name="Chaparro C."/>
            <person name="Piegu B."/>
            <person name="Panaud O."/>
            <person name="Echeverria M."/>
        </authorList>
    </citation>
    <scope>NUCLEOTIDE SEQUENCE</scope>
</reference>
<feature type="compositionally biased region" description="Low complexity" evidence="3">
    <location>
        <begin position="334"/>
        <end position="347"/>
    </location>
</feature>
<evidence type="ECO:0000313" key="7">
    <source>
        <dbReference type="Proteomes" id="UP000000763"/>
    </source>
</evidence>
<dbReference type="GO" id="GO:0003680">
    <property type="term" value="F:minor groove of adenine-thymine-rich DNA binding"/>
    <property type="evidence" value="ECO:0007669"/>
    <property type="project" value="UniProtKB-UniRule"/>
</dbReference>
<proteinExistence type="predicted"/>
<accession>Q0DCI2</accession>
<reference evidence="6" key="7">
    <citation type="submission" date="2012-08" db="EMBL/GenBank/DDBJ databases">
        <title>Oryza sativa nipponbare(GA3) genomic DNA, chromosome 6.</title>
        <authorList>
            <consortium name="IRGSP(International Rice Genome Sequencing Project)"/>
        </authorList>
    </citation>
    <scope>NUCLEOTIDE SEQUENCE</scope>
</reference>
<evidence type="ECO:0000256" key="1">
    <source>
        <dbReference type="ARBA" id="ARBA00003687"/>
    </source>
</evidence>
<dbReference type="OMA" id="EAEYGEC"/>
<protein>
    <recommendedName>
        <fullName evidence="2">AT-hook motif nuclear-localized protein</fullName>
    </recommendedName>
</protein>
<dbReference type="KEGG" id="dosa:Os06g0326000"/>
<dbReference type="Gene3D" id="3.30.1330.80">
    <property type="entry name" value="Hypothetical protein, similar to alpha- acetolactate decarboxylase, domain 2"/>
    <property type="match status" value="1"/>
</dbReference>
<evidence type="ECO:0000256" key="3">
    <source>
        <dbReference type="SAM" id="MobiDB-lite"/>
    </source>
</evidence>
<reference evidence="5" key="1">
    <citation type="submission" date="2002-02" db="EMBL/GenBank/DDBJ databases">
        <title>Oryza sativa nipponbare(GA3) genomic DNA, chromosome 6, PAC clone:P0652D10.</title>
        <authorList>
            <person name="Sasaki T."/>
            <person name="Matsumoto T."/>
            <person name="Yamamoto K."/>
        </authorList>
    </citation>
    <scope>NUCLEOTIDE SEQUENCE</scope>
</reference>
<dbReference type="PANTHER" id="PTHR31500:SF48">
    <property type="entry name" value="AT-HOOK MOTIF NUCLEAR-LOCALIZED PROTEIN"/>
    <property type="match status" value="1"/>
</dbReference>
<dbReference type="OrthoDB" id="2014829at2759"/>
<feature type="domain" description="PPC" evidence="4">
    <location>
        <begin position="194"/>
        <end position="339"/>
    </location>
</feature>
<reference evidence="6" key="3">
    <citation type="journal article" date="2006" name="Nucleic Acids Res.">
        <title>The Rice Annotation Project Database (RAP-DB): hub for Oryza sativa ssp. japonica genome information.</title>
        <authorList>
            <person name="Ohyanagi H."/>
            <person name="Tanaka T."/>
            <person name="Sakai H."/>
            <person name="Shigemoto Y."/>
            <person name="Yamaguchi K."/>
            <person name="Habara T."/>
            <person name="Fujii Y."/>
            <person name="Antonio B.A."/>
            <person name="Nagamura Y."/>
            <person name="Imanishi T."/>
            <person name="Ikeo K."/>
            <person name="Itoh T."/>
            <person name="Gojobori T."/>
            <person name="Sasaki T."/>
        </authorList>
    </citation>
    <scope>NUCLEOTIDE SEQUENCE</scope>
</reference>
<dbReference type="SMR" id="Q0DCI2"/>
<dbReference type="Pfam" id="PF03479">
    <property type="entry name" value="PCC"/>
    <property type="match status" value="1"/>
</dbReference>
<dbReference type="KEGG" id="osa:4340908"/>
<dbReference type="InterPro" id="IPR005175">
    <property type="entry name" value="PPC_dom"/>
</dbReference>
<dbReference type="InterPro" id="IPR017956">
    <property type="entry name" value="AT_hook_DNA-bd_motif"/>
</dbReference>